<reference evidence="11 12" key="1">
    <citation type="submission" date="2018-08" db="EMBL/GenBank/DDBJ databases">
        <title>A genome reference for cultivated species of the human gut microbiota.</title>
        <authorList>
            <person name="Zou Y."/>
            <person name="Xue W."/>
            <person name="Luo G."/>
        </authorList>
    </citation>
    <scope>NUCLEOTIDE SEQUENCE [LARGE SCALE GENOMIC DNA]</scope>
    <source>
        <strain evidence="11 12">AM25-1</strain>
    </source>
</reference>
<dbReference type="InterPro" id="IPR011289">
    <property type="entry name" value="Fruc_bis_ald_class-2"/>
</dbReference>
<evidence type="ECO:0000313" key="12">
    <source>
        <dbReference type="Proteomes" id="UP000284676"/>
    </source>
</evidence>
<evidence type="ECO:0000256" key="6">
    <source>
        <dbReference type="ARBA" id="ARBA00031246"/>
    </source>
</evidence>
<feature type="binding site" evidence="10">
    <location>
        <position position="207"/>
    </location>
    <ligand>
        <name>Zn(2+)</name>
        <dbReference type="ChEBI" id="CHEBI:29105"/>
        <label>1</label>
        <note>catalytic</note>
    </ligand>
</feature>
<evidence type="ECO:0000256" key="4">
    <source>
        <dbReference type="ARBA" id="ARBA00022833"/>
    </source>
</evidence>
<feature type="active site" description="Proton donor" evidence="8">
    <location>
        <position position="81"/>
    </location>
</feature>
<dbReference type="CDD" id="cd00947">
    <property type="entry name" value="TBP_aldolase_IIB"/>
    <property type="match status" value="1"/>
</dbReference>
<dbReference type="InterPro" id="IPR011288">
    <property type="entry name" value="TagBP_ald_KbaY/GatY"/>
</dbReference>
<dbReference type="NCBIfam" id="NF006626">
    <property type="entry name" value="PRK09195.1"/>
    <property type="match status" value="1"/>
</dbReference>
<evidence type="ECO:0000256" key="5">
    <source>
        <dbReference type="ARBA" id="ARBA00023239"/>
    </source>
</evidence>
<feature type="binding site" evidence="9">
    <location>
        <position position="180"/>
    </location>
    <ligand>
        <name>dihydroxyacetone phosphate</name>
        <dbReference type="ChEBI" id="CHEBI:57642"/>
    </ligand>
</feature>
<evidence type="ECO:0000256" key="3">
    <source>
        <dbReference type="ARBA" id="ARBA00022723"/>
    </source>
</evidence>
<feature type="binding site" evidence="10">
    <location>
        <position position="82"/>
    </location>
    <ligand>
        <name>Zn(2+)</name>
        <dbReference type="ChEBI" id="CHEBI:29105"/>
        <label>1</label>
        <note>catalytic</note>
    </ligand>
</feature>
<dbReference type="Proteomes" id="UP000284676">
    <property type="component" value="Unassembled WGS sequence"/>
</dbReference>
<dbReference type="AlphaFoldDB" id="A0A414PZF4"/>
<dbReference type="InterPro" id="IPR050246">
    <property type="entry name" value="Class_II_FBP_aldolase"/>
</dbReference>
<dbReference type="SUPFAM" id="SSF51569">
    <property type="entry name" value="Aldolase"/>
    <property type="match status" value="1"/>
</dbReference>
<organism evidence="11 12">
    <name type="scientific">Fusobacterium mortiferum</name>
    <dbReference type="NCBI Taxonomy" id="850"/>
    <lineage>
        <taxon>Bacteria</taxon>
        <taxon>Fusobacteriati</taxon>
        <taxon>Fusobacteriota</taxon>
        <taxon>Fusobacteriia</taxon>
        <taxon>Fusobacteriales</taxon>
        <taxon>Fusobacteriaceae</taxon>
        <taxon>Fusobacterium</taxon>
    </lineage>
</organism>
<feature type="binding site" evidence="10">
    <location>
        <position position="179"/>
    </location>
    <ligand>
        <name>Zn(2+)</name>
        <dbReference type="ChEBI" id="CHEBI:29105"/>
        <label>1</label>
        <note>catalytic</note>
    </ligand>
</feature>
<dbReference type="NCBIfam" id="NF009374">
    <property type="entry name" value="PRK12737.1"/>
    <property type="match status" value="1"/>
</dbReference>
<dbReference type="RefSeq" id="WP_005883616.1">
    <property type="nucleotide sequence ID" value="NZ_CABMMQ010000001.1"/>
</dbReference>
<dbReference type="PROSITE" id="PS00806">
    <property type="entry name" value="ALDOLASE_CLASS_II_2"/>
    <property type="match status" value="1"/>
</dbReference>
<dbReference type="GO" id="GO:0030388">
    <property type="term" value="P:fructose 1,6-bisphosphate metabolic process"/>
    <property type="evidence" value="ECO:0007669"/>
    <property type="project" value="InterPro"/>
</dbReference>
<dbReference type="GO" id="GO:2001059">
    <property type="term" value="P:D-tagatose 6-phosphate catabolic process"/>
    <property type="evidence" value="ECO:0007669"/>
    <property type="project" value="UniProtKB-UniPathway"/>
</dbReference>
<dbReference type="PIRSF" id="PIRSF001359">
    <property type="entry name" value="F_bP_aldolase_II"/>
    <property type="match status" value="1"/>
</dbReference>
<evidence type="ECO:0000256" key="2">
    <source>
        <dbReference type="ARBA" id="ARBA00012905"/>
    </source>
</evidence>
<comment type="pathway">
    <text evidence="1">Carbohydrate metabolism; D-tagatose 6-phosphate degradation; D-glyceraldehyde 3-phosphate and glycerone phosphate from D-tagatose 6-phosphate: step 2/2.</text>
</comment>
<dbReference type="EC" id="4.1.2.40" evidence="2"/>
<dbReference type="FunFam" id="3.20.20.70:FF:000043">
    <property type="entry name" value="D-tagatose-1,6-bisphosphate aldolase subunit GatY"/>
    <property type="match status" value="1"/>
</dbReference>
<dbReference type="InterPro" id="IPR000771">
    <property type="entry name" value="FBA_II"/>
</dbReference>
<feature type="binding site" evidence="9">
    <location>
        <begin position="208"/>
        <end position="210"/>
    </location>
    <ligand>
        <name>dihydroxyacetone phosphate</name>
        <dbReference type="ChEBI" id="CHEBI:57642"/>
    </ligand>
</feature>
<feature type="binding site" evidence="9">
    <location>
        <begin position="229"/>
        <end position="232"/>
    </location>
    <ligand>
        <name>dihydroxyacetone phosphate</name>
        <dbReference type="ChEBI" id="CHEBI:57642"/>
    </ligand>
</feature>
<dbReference type="GO" id="GO:0004332">
    <property type="term" value="F:fructose-bisphosphate aldolase activity"/>
    <property type="evidence" value="ECO:0007669"/>
    <property type="project" value="InterPro"/>
</dbReference>
<feature type="binding site" evidence="10">
    <location>
        <position position="133"/>
    </location>
    <ligand>
        <name>Zn(2+)</name>
        <dbReference type="ChEBI" id="CHEBI:29105"/>
        <label>2</label>
    </ligand>
</feature>
<accession>A0A414PZF4</accession>
<dbReference type="PANTHER" id="PTHR30304">
    <property type="entry name" value="D-TAGATOSE-1,6-BISPHOSPHATE ALDOLASE"/>
    <property type="match status" value="1"/>
</dbReference>
<evidence type="ECO:0000256" key="10">
    <source>
        <dbReference type="PIRSR" id="PIRSR001359-3"/>
    </source>
</evidence>
<keyword evidence="5" id="KW-0456">Lyase</keyword>
<protein>
    <recommendedName>
        <fullName evidence="2">tagatose-bisphosphate aldolase</fullName>
        <ecNumber evidence="2">4.1.2.40</ecNumber>
    </recommendedName>
    <alternativeName>
        <fullName evidence="7">D-tagatose-bisphosphate aldolase class II</fullName>
    </alternativeName>
    <alternativeName>
        <fullName evidence="6">Tagatose-bisphosphate aldolase</fullName>
    </alternativeName>
</protein>
<dbReference type="GO" id="GO:0008270">
    <property type="term" value="F:zinc ion binding"/>
    <property type="evidence" value="ECO:0007669"/>
    <property type="project" value="InterPro"/>
</dbReference>
<dbReference type="PROSITE" id="PS00602">
    <property type="entry name" value="ALDOLASE_CLASS_II_1"/>
    <property type="match status" value="1"/>
</dbReference>
<evidence type="ECO:0000256" key="9">
    <source>
        <dbReference type="PIRSR" id="PIRSR001359-2"/>
    </source>
</evidence>
<proteinExistence type="predicted"/>
<dbReference type="GO" id="GO:0009025">
    <property type="term" value="F:tagatose-bisphosphate aldolase activity"/>
    <property type="evidence" value="ECO:0007669"/>
    <property type="project" value="UniProtKB-EC"/>
</dbReference>
<dbReference type="NCBIfam" id="TIGR01858">
    <property type="entry name" value="tag_bisphos_ald"/>
    <property type="match status" value="1"/>
</dbReference>
<gene>
    <name evidence="11" type="ORF">DW663_03890</name>
</gene>
<keyword evidence="3 10" id="KW-0479">Metal-binding</keyword>
<dbReference type="Pfam" id="PF01116">
    <property type="entry name" value="F_bP_aldolase"/>
    <property type="match status" value="1"/>
</dbReference>
<evidence type="ECO:0000256" key="7">
    <source>
        <dbReference type="ARBA" id="ARBA00032933"/>
    </source>
</evidence>
<dbReference type="PANTHER" id="PTHR30304:SF0">
    <property type="entry name" value="D-TAGATOSE-1,6-BISPHOSPHATE ALDOLASE SUBUNIT GATY-RELATED"/>
    <property type="match status" value="1"/>
</dbReference>
<dbReference type="GO" id="GO:0006096">
    <property type="term" value="P:glycolytic process"/>
    <property type="evidence" value="ECO:0007669"/>
    <property type="project" value="InterPro"/>
</dbReference>
<sequence>MLVSTRQLLLDAQKGKYAVPAFNVHNMETIQTVVEAAVELRSPIIVAATPGTMKYAGPEFFIKLVEICANKYDIPIAMHLDHHESYDEIVNAIQLGTKSAMIDASHFDFEENIRRVKEVVDYAHRFDVTVEGELGVLGGQEDDLVRDDKDSKYTNPVQAKEYVERTGIDSLAVAIGTAHGVYKEEPKLDFERLAEIRAVVDVPLVLHGASGVPADQVKKAIELGITKVNIATELKMPFAEKLREVLVNKPNESDPRKYFGPAKEVMKKVAMEKILMCGSNGKA</sequence>
<dbReference type="InterPro" id="IPR013785">
    <property type="entry name" value="Aldolase_TIM"/>
</dbReference>
<dbReference type="EMBL" id="QRHL01000003">
    <property type="protein sequence ID" value="RHF73938.1"/>
    <property type="molecule type" value="Genomic_DNA"/>
</dbReference>
<dbReference type="NCBIfam" id="TIGR01859">
    <property type="entry name" value="fruc_bis_ald"/>
    <property type="match status" value="1"/>
</dbReference>
<comment type="cofactor">
    <cofactor evidence="10">
        <name>Zn(2+)</name>
        <dbReference type="ChEBI" id="CHEBI:29105"/>
    </cofactor>
    <text evidence="10">Binds 2 Zn(2+) ions per subunit. One is catalytic and the other provides a structural contribution.</text>
</comment>
<evidence type="ECO:0000256" key="1">
    <source>
        <dbReference type="ARBA" id="ARBA00005191"/>
    </source>
</evidence>
<keyword evidence="4 10" id="KW-0862">Zinc</keyword>
<dbReference type="NCBIfam" id="TIGR00167">
    <property type="entry name" value="cbbA"/>
    <property type="match status" value="1"/>
</dbReference>
<dbReference type="UniPathway" id="UPA00704">
    <property type="reaction ID" value="UER00716"/>
</dbReference>
<feature type="binding site" evidence="10">
    <location>
        <position position="103"/>
    </location>
    <ligand>
        <name>Zn(2+)</name>
        <dbReference type="ChEBI" id="CHEBI:29105"/>
        <label>2</label>
    </ligand>
</feature>
<dbReference type="Gene3D" id="3.20.20.70">
    <property type="entry name" value="Aldolase class I"/>
    <property type="match status" value="1"/>
</dbReference>
<evidence type="ECO:0000256" key="8">
    <source>
        <dbReference type="PIRSR" id="PIRSR001359-1"/>
    </source>
</evidence>
<name>A0A414PZF4_FUSMR</name>
<comment type="caution">
    <text evidence="11">The sequence shown here is derived from an EMBL/GenBank/DDBJ whole genome shotgun (WGS) entry which is preliminary data.</text>
</comment>
<dbReference type="GeneID" id="62762814"/>
<evidence type="ECO:0000313" key="11">
    <source>
        <dbReference type="EMBL" id="RHF73938.1"/>
    </source>
</evidence>